<evidence type="ECO:0000313" key="4">
    <source>
        <dbReference type="EMBL" id="KGA97187.1"/>
    </source>
</evidence>
<dbReference type="InterPro" id="IPR015797">
    <property type="entry name" value="NUDIX_hydrolase-like_dom_sf"/>
</dbReference>
<dbReference type="STRING" id="1218173.BALCAV_0211775"/>
<dbReference type="GO" id="GO:0016787">
    <property type="term" value="F:hydrolase activity"/>
    <property type="evidence" value="ECO:0007669"/>
    <property type="project" value="UniProtKB-KW"/>
</dbReference>
<accession>A0A094YUL1</accession>
<dbReference type="EMBL" id="ALPT02000035">
    <property type="protein sequence ID" value="KGA97187.1"/>
    <property type="molecule type" value="Genomic_DNA"/>
</dbReference>
<proteinExistence type="predicted"/>
<dbReference type="PANTHER" id="PTHR43046:SF14">
    <property type="entry name" value="MUTT_NUDIX FAMILY PROTEIN"/>
    <property type="match status" value="1"/>
</dbReference>
<dbReference type="CDD" id="cd18880">
    <property type="entry name" value="NUDIX_ADPRase"/>
    <property type="match status" value="1"/>
</dbReference>
<reference evidence="5 7" key="2">
    <citation type="submission" date="2014-01" db="EMBL/GenBank/DDBJ databases">
        <title>Draft genome sequencing of Bacillus alcalophilus CGMCC 1.3604.</title>
        <authorList>
            <person name="Yang J."/>
            <person name="Diao L."/>
            <person name="Yang S."/>
        </authorList>
    </citation>
    <scope>NUCLEOTIDE SEQUENCE [LARGE SCALE GENOMIC DNA]</scope>
    <source>
        <strain evidence="5 7">CGMCC 1.3604</strain>
    </source>
</reference>
<dbReference type="PROSITE" id="PS51462">
    <property type="entry name" value="NUDIX"/>
    <property type="match status" value="1"/>
</dbReference>
<dbReference type="Proteomes" id="UP000002754">
    <property type="component" value="Unassembled WGS sequence"/>
</dbReference>
<gene>
    <name evidence="5" type="ORF">AJ85_01405</name>
    <name evidence="4" type="ORF">BALCAV_0211775</name>
</gene>
<sequence>MAVRNSIKALIIQNNHILLTKNEDREGFFYMCPGGGQEHGETFHQALQRECLEEIGQKVTIQEIAHIREYIGKNHQYAEFDYDLHQVEYYFSCQLTSSLEECRPQNPDEHQVDVVWVNLNELHQLRFYPYQMIKYLIHNEGKKIYLGDTN</sequence>
<keyword evidence="2 4" id="KW-0378">Hydrolase</keyword>
<organism evidence="4 6">
    <name type="scientific">Alkalihalobacillus alcalophilus ATCC 27647 = CGMCC 1.3604</name>
    <dbReference type="NCBI Taxonomy" id="1218173"/>
    <lineage>
        <taxon>Bacteria</taxon>
        <taxon>Bacillati</taxon>
        <taxon>Bacillota</taxon>
        <taxon>Bacilli</taxon>
        <taxon>Bacillales</taxon>
        <taxon>Bacillaceae</taxon>
        <taxon>Alkalihalobacillus</taxon>
    </lineage>
</organism>
<keyword evidence="6" id="KW-1185">Reference proteome</keyword>
<dbReference type="Gene3D" id="3.90.79.10">
    <property type="entry name" value="Nucleoside Triphosphate Pyrophosphohydrolase"/>
    <property type="match status" value="1"/>
</dbReference>
<evidence type="ECO:0000259" key="3">
    <source>
        <dbReference type="PROSITE" id="PS51462"/>
    </source>
</evidence>
<dbReference type="EMBL" id="JALP01000042">
    <property type="protein sequence ID" value="THG91828.1"/>
    <property type="molecule type" value="Genomic_DNA"/>
</dbReference>
<protein>
    <submittedName>
        <fullName evidence="4">NUDIX hydrolase</fullName>
    </submittedName>
</protein>
<evidence type="ECO:0000313" key="5">
    <source>
        <dbReference type="EMBL" id="THG91828.1"/>
    </source>
</evidence>
<dbReference type="Pfam" id="PF00293">
    <property type="entry name" value="NUDIX"/>
    <property type="match status" value="1"/>
</dbReference>
<comment type="cofactor">
    <cofactor evidence="1">
        <name>Mg(2+)</name>
        <dbReference type="ChEBI" id="CHEBI:18420"/>
    </cofactor>
</comment>
<evidence type="ECO:0000313" key="6">
    <source>
        <dbReference type="Proteomes" id="UP000002754"/>
    </source>
</evidence>
<evidence type="ECO:0000313" key="7">
    <source>
        <dbReference type="Proteomes" id="UP000297014"/>
    </source>
</evidence>
<name>A0A094YUL1_ALKAL</name>
<dbReference type="RefSeq" id="WP_003324646.1">
    <property type="nucleotide sequence ID" value="NZ_ALPT02000035.1"/>
</dbReference>
<dbReference type="InterPro" id="IPR000086">
    <property type="entry name" value="NUDIX_hydrolase_dom"/>
</dbReference>
<feature type="domain" description="Nudix hydrolase" evidence="3">
    <location>
        <begin position="2"/>
        <end position="138"/>
    </location>
</feature>
<dbReference type="eggNOG" id="COG1051">
    <property type="taxonomic scope" value="Bacteria"/>
</dbReference>
<dbReference type="OrthoDB" id="65827at2"/>
<comment type="caution">
    <text evidence="4">The sequence shown here is derived from an EMBL/GenBank/DDBJ whole genome shotgun (WGS) entry which is preliminary data.</text>
</comment>
<reference evidence="4 6" key="1">
    <citation type="journal article" date="2014" name="Genome Announc.">
        <title>Draft Genome Sequence of Bacillus alcalophilus AV1934, a Classic Alkaliphile Isolated from Human Feces in 1934.</title>
        <authorList>
            <person name="Attie O."/>
            <person name="Jayaprakash A."/>
            <person name="Shah H."/>
            <person name="Paulsen I.T."/>
            <person name="Morino M."/>
            <person name="Takahashi Y."/>
            <person name="Narumi I."/>
            <person name="Sachidanandam R."/>
            <person name="Satoh K."/>
            <person name="Ito M."/>
            <person name="Krulwich T.A."/>
        </authorList>
    </citation>
    <scope>NUCLEOTIDE SEQUENCE [LARGE SCALE GENOMIC DNA]</scope>
    <source>
        <strain evidence="4 6">AV1934</strain>
    </source>
</reference>
<dbReference type="AlphaFoldDB" id="A0A094YUL1"/>
<dbReference type="SUPFAM" id="SSF55811">
    <property type="entry name" value="Nudix"/>
    <property type="match status" value="1"/>
</dbReference>
<evidence type="ECO:0000256" key="2">
    <source>
        <dbReference type="ARBA" id="ARBA00022801"/>
    </source>
</evidence>
<dbReference type="PANTHER" id="PTHR43046">
    <property type="entry name" value="GDP-MANNOSE MANNOSYL HYDROLASE"/>
    <property type="match status" value="1"/>
</dbReference>
<evidence type="ECO:0000256" key="1">
    <source>
        <dbReference type="ARBA" id="ARBA00001946"/>
    </source>
</evidence>
<dbReference type="Proteomes" id="UP000297014">
    <property type="component" value="Unassembled WGS sequence"/>
</dbReference>